<protein>
    <recommendedName>
        <fullName evidence="2">ORC1/DEAH AAA+ ATPase domain-containing protein</fullName>
    </recommendedName>
</protein>
<feature type="coiled-coil region" evidence="1">
    <location>
        <begin position="128"/>
        <end position="176"/>
    </location>
</feature>
<name>A0A5C5WN55_9BACT</name>
<dbReference type="Pfam" id="PF13401">
    <property type="entry name" value="AAA_22"/>
    <property type="match status" value="1"/>
</dbReference>
<evidence type="ECO:0000259" key="2">
    <source>
        <dbReference type="Pfam" id="PF13401"/>
    </source>
</evidence>
<dbReference type="GO" id="GO:0016887">
    <property type="term" value="F:ATP hydrolysis activity"/>
    <property type="evidence" value="ECO:0007669"/>
    <property type="project" value="InterPro"/>
</dbReference>
<comment type="caution">
    <text evidence="3">The sequence shown here is derived from an EMBL/GenBank/DDBJ whole genome shotgun (WGS) entry which is preliminary data.</text>
</comment>
<keyword evidence="4" id="KW-1185">Reference proteome</keyword>
<dbReference type="NCBIfam" id="NF041065">
    <property type="entry name" value="DpdH"/>
    <property type="match status" value="1"/>
</dbReference>
<dbReference type="EMBL" id="SJPK01000030">
    <property type="protein sequence ID" value="TWT52266.1"/>
    <property type="molecule type" value="Genomic_DNA"/>
</dbReference>
<dbReference type="Proteomes" id="UP000318053">
    <property type="component" value="Unassembled WGS sequence"/>
</dbReference>
<evidence type="ECO:0000313" key="3">
    <source>
        <dbReference type="EMBL" id="TWT52266.1"/>
    </source>
</evidence>
<dbReference type="AlphaFoldDB" id="A0A5C5WN55"/>
<organism evidence="3 4">
    <name type="scientific">Allorhodopirellula solitaria</name>
    <dbReference type="NCBI Taxonomy" id="2527987"/>
    <lineage>
        <taxon>Bacteria</taxon>
        <taxon>Pseudomonadati</taxon>
        <taxon>Planctomycetota</taxon>
        <taxon>Planctomycetia</taxon>
        <taxon>Pirellulales</taxon>
        <taxon>Pirellulaceae</taxon>
        <taxon>Allorhodopirellula</taxon>
    </lineage>
</organism>
<proteinExistence type="predicted"/>
<dbReference type="OrthoDB" id="2081291at2"/>
<sequence>MNLLEFWPTESECLECIKPEAENPSDAVFLAVHQEMRFRRESFSTKQTESKSQMQLLSEFLRDEPSGRVILPILGESGIGKSHLVRWLKVQLQQREDRDKRHVILIPKSSSLKSVLGRILDGLDGPRYEEIREQLKAAREQMDEIGAKQRIRSELLTAIERNHAEASKRKVQAQQNGSKISEKDKLWLGHGDARCLPSLLNDPATQVLFTKGTSTRPGIISELARHIAKDTTKAESPRRQFERADFLVPEELANDIKEAGQIAGRYLDKLQRTTDTKSLDDAIKLLNGIVDDAIAPLATPTDTSLAELFYEVRRQLLADDRELVLLVEDFAVLAGVQKALLDAIIREGETGGKREACTIRTALAVTDGYFGNLDTVKTRAVHGWHIETGTDSDEDEIMNQIGNFVAAYVNAARIGAKRLENHFADPSNIGKKAPNAIEFLDPEPDEIALLANFGQSVDQYSLFPFNPSAISTIADWRLRDDKGKLKFHPRSVINEIILPVVKDTRGSFERNLFPPPNFLGSEKKIWADLRRDVQRKEGDPERQEQYLYLLHFWADKPERLSQASLPTGVFTAFGLEPLDGSKTAVAPKTLKPLSKPDEKKVGTATTSLPEIDEPEFKRDPPAIQQFVEKLDGWKNGGILGHGDANRIRGLMNIHLIHSVNWEAELLRSFKPTTDVFARQIYLPRAKGNPPNREKAFVVVAEDEQFEDATTANDLFSLIRAMLRYEHNNGWNYEQADEDYISISNFVDLHLAQASSWIHTKYKSVDGNPVSSLTQTLLWQARQLNIESAHKTAEDVSHLEALFADAPKCGRTDGDGEWNDFLDDLVDQRQILKDELLERVGAFQGTSRKTPHAIDASQLLPTIQEFRKAWKISEKFPSMPNSVTDELKAIEKHISSLWRVGNAKVDARRKRIAEQSKLIVAELGKEYDKMALLKDLESVCTLSQQYGLLGEVSVNQIRKLAEKFKTAPVVDAGKQVDAIVNGDDIATQMTAIARLDIETHALLVEFAQTCARFLQERAGKAETKILAWEPDVVEKKKLDVDEILQTLEEAVAPYKKGQK</sequence>
<dbReference type="RefSeq" id="WP_146393987.1">
    <property type="nucleotide sequence ID" value="NZ_SJPK01000030.1"/>
</dbReference>
<keyword evidence="1" id="KW-0175">Coiled coil</keyword>
<evidence type="ECO:0000313" key="4">
    <source>
        <dbReference type="Proteomes" id="UP000318053"/>
    </source>
</evidence>
<evidence type="ECO:0000256" key="1">
    <source>
        <dbReference type="SAM" id="Coils"/>
    </source>
</evidence>
<accession>A0A5C5WN55</accession>
<dbReference type="InterPro" id="IPR049945">
    <property type="entry name" value="AAA_22"/>
</dbReference>
<gene>
    <name evidence="3" type="ORF">CA85_50460</name>
</gene>
<feature type="domain" description="ORC1/DEAH AAA+ ATPase" evidence="2">
    <location>
        <begin position="70"/>
        <end position="150"/>
    </location>
</feature>
<reference evidence="3 4" key="1">
    <citation type="submission" date="2019-02" db="EMBL/GenBank/DDBJ databases">
        <title>Deep-cultivation of Planctomycetes and their phenomic and genomic characterization uncovers novel biology.</title>
        <authorList>
            <person name="Wiegand S."/>
            <person name="Jogler M."/>
            <person name="Boedeker C."/>
            <person name="Pinto D."/>
            <person name="Vollmers J."/>
            <person name="Rivas-Marin E."/>
            <person name="Kohn T."/>
            <person name="Peeters S.H."/>
            <person name="Heuer A."/>
            <person name="Rast P."/>
            <person name="Oberbeckmann S."/>
            <person name="Bunk B."/>
            <person name="Jeske O."/>
            <person name="Meyerdierks A."/>
            <person name="Storesund J.E."/>
            <person name="Kallscheuer N."/>
            <person name="Luecker S."/>
            <person name="Lage O.M."/>
            <person name="Pohl T."/>
            <person name="Merkel B.J."/>
            <person name="Hornburger P."/>
            <person name="Mueller R.-W."/>
            <person name="Bruemmer F."/>
            <person name="Labrenz M."/>
            <person name="Spormann A.M."/>
            <person name="Op Den Camp H."/>
            <person name="Overmann J."/>
            <person name="Amann R."/>
            <person name="Jetten M.S.M."/>
            <person name="Mascher T."/>
            <person name="Medema M.H."/>
            <person name="Devos D.P."/>
            <person name="Kaster A.-K."/>
            <person name="Ovreas L."/>
            <person name="Rohde M."/>
            <person name="Galperin M.Y."/>
            <person name="Jogler C."/>
        </authorList>
    </citation>
    <scope>NUCLEOTIDE SEQUENCE [LARGE SCALE GENOMIC DNA]</scope>
    <source>
        <strain evidence="3 4">CA85</strain>
    </source>
</reference>